<gene>
    <name evidence="1" type="ORF">IC614_05790</name>
</gene>
<reference evidence="1 2" key="1">
    <citation type="submission" date="2020-11" db="EMBL/GenBank/DDBJ databases">
        <title>Genome seq and assembly of Sphingosinicella sp.</title>
        <authorList>
            <person name="Chhetri G."/>
        </authorList>
    </citation>
    <scope>NUCLEOTIDE SEQUENCE [LARGE SCALE GENOMIC DNA]</scope>
    <source>
        <strain evidence="1 2">UDD2</strain>
    </source>
</reference>
<protein>
    <submittedName>
        <fullName evidence="1">Uncharacterized protein</fullName>
    </submittedName>
</protein>
<keyword evidence="2" id="KW-1185">Reference proteome</keyword>
<proteinExistence type="predicted"/>
<organism evidence="1 2">
    <name type="scientific">Allosphingosinicella flava</name>
    <dbReference type="NCBI Taxonomy" id="2771430"/>
    <lineage>
        <taxon>Bacteria</taxon>
        <taxon>Pseudomonadati</taxon>
        <taxon>Pseudomonadota</taxon>
        <taxon>Alphaproteobacteria</taxon>
        <taxon>Sphingomonadales</taxon>
        <taxon>Sphingomonadaceae</taxon>
        <taxon>Allosphingosinicella</taxon>
    </lineage>
</organism>
<dbReference type="AlphaFoldDB" id="A0A7T2LMZ9"/>
<dbReference type="EMBL" id="CP065592">
    <property type="protein sequence ID" value="QPQ56080.1"/>
    <property type="molecule type" value="Genomic_DNA"/>
</dbReference>
<sequence length="67" mass="7585">MFDILEKRVQAAAERRVETLAAEARASLPGDIKVEAGREVIRLTGPGLRRRLVLDRALSWLRMGGWR</sequence>
<evidence type="ECO:0000313" key="2">
    <source>
        <dbReference type="Proteomes" id="UP000594873"/>
    </source>
</evidence>
<dbReference type="KEGG" id="sflv:IC614_05790"/>
<dbReference type="RefSeq" id="WP_200972940.1">
    <property type="nucleotide sequence ID" value="NZ_CP065592.1"/>
</dbReference>
<accession>A0A7T2LMZ9</accession>
<evidence type="ECO:0000313" key="1">
    <source>
        <dbReference type="EMBL" id="QPQ56080.1"/>
    </source>
</evidence>
<dbReference type="Proteomes" id="UP000594873">
    <property type="component" value="Chromosome"/>
</dbReference>
<name>A0A7T2LMZ9_9SPHN</name>